<evidence type="ECO:0000256" key="3">
    <source>
        <dbReference type="ARBA" id="ARBA00023242"/>
    </source>
</evidence>
<protein>
    <submittedName>
        <fullName evidence="7">Surfeit 6</fullName>
    </submittedName>
</protein>
<proteinExistence type="inferred from homology"/>
<keyword evidence="8" id="KW-1185">Reference proteome</keyword>
<dbReference type="PANTHER" id="PTHR14369">
    <property type="entry name" value="SURFEIT LOCUS PROTEIN 6"/>
    <property type="match status" value="1"/>
</dbReference>
<feature type="compositionally biased region" description="Basic and acidic residues" evidence="5">
    <location>
        <begin position="263"/>
        <end position="277"/>
    </location>
</feature>
<name>G1LZ28_AILME</name>
<dbReference type="GO" id="GO:0003677">
    <property type="term" value="F:DNA binding"/>
    <property type="evidence" value="ECO:0007669"/>
    <property type="project" value="TreeGrafter"/>
</dbReference>
<feature type="region of interest" description="Disordered" evidence="5">
    <location>
        <begin position="378"/>
        <end position="444"/>
    </location>
</feature>
<reference evidence="7 8" key="1">
    <citation type="journal article" date="2010" name="Nature">
        <title>The sequence and de novo assembly of the giant panda genome.</title>
        <authorList>
            <person name="Li R."/>
            <person name="Fan W."/>
            <person name="Tian G."/>
            <person name="Zhu H."/>
            <person name="He L."/>
            <person name="Cai J."/>
            <person name="Huang Q."/>
            <person name="Cai Q."/>
            <person name="Li B."/>
            <person name="Bai Y."/>
            <person name="Zhang Z."/>
            <person name="Zhang Y."/>
            <person name="Wang W."/>
            <person name="Li J."/>
            <person name="Wei F."/>
            <person name="Li H."/>
            <person name="Jian M."/>
            <person name="Li J."/>
            <person name="Zhang Z."/>
            <person name="Nielsen R."/>
            <person name="Li D."/>
            <person name="Gu W."/>
            <person name="Yang Z."/>
            <person name="Xuan Z."/>
            <person name="Ryder O.A."/>
            <person name="Leung F.C."/>
            <person name="Zhou Y."/>
            <person name="Cao J."/>
            <person name="Sun X."/>
            <person name="Fu Y."/>
            <person name="Fang X."/>
            <person name="Guo X."/>
            <person name="Wang B."/>
            <person name="Hou R."/>
            <person name="Shen F."/>
            <person name="Mu B."/>
            <person name="Ni P."/>
            <person name="Lin R."/>
            <person name="Qian W."/>
            <person name="Wang G."/>
            <person name="Yu C."/>
            <person name="Nie W."/>
            <person name="Wang J."/>
            <person name="Wu Z."/>
            <person name="Liang H."/>
            <person name="Min J."/>
            <person name="Wu Q."/>
            <person name="Cheng S."/>
            <person name="Ruan J."/>
            <person name="Wang M."/>
            <person name="Shi Z."/>
            <person name="Wen M."/>
            <person name="Liu B."/>
            <person name="Ren X."/>
            <person name="Zheng H."/>
            <person name="Dong D."/>
            <person name="Cook K."/>
            <person name="Shan G."/>
            <person name="Zhang H."/>
            <person name="Kosiol C."/>
            <person name="Xie X."/>
            <person name="Lu Z."/>
            <person name="Zheng H."/>
            <person name="Li Y."/>
            <person name="Steiner C.C."/>
            <person name="Lam T.T."/>
            <person name="Lin S."/>
            <person name="Zhang Q."/>
            <person name="Li G."/>
            <person name="Tian J."/>
            <person name="Gong T."/>
            <person name="Liu H."/>
            <person name="Zhang D."/>
            <person name="Fang L."/>
            <person name="Ye C."/>
            <person name="Zhang J."/>
            <person name="Hu W."/>
            <person name="Xu A."/>
            <person name="Ren Y."/>
            <person name="Zhang G."/>
            <person name="Bruford M.W."/>
            <person name="Li Q."/>
            <person name="Ma L."/>
            <person name="Guo Y."/>
            <person name="An N."/>
            <person name="Hu Y."/>
            <person name="Zheng Y."/>
            <person name="Shi Y."/>
            <person name="Li Z."/>
            <person name="Liu Q."/>
            <person name="Chen Y."/>
            <person name="Zhao J."/>
            <person name="Qu N."/>
            <person name="Zhao S."/>
            <person name="Tian F."/>
            <person name="Wang X."/>
            <person name="Wang H."/>
            <person name="Xu L."/>
            <person name="Liu X."/>
            <person name="Vinar T."/>
            <person name="Wang Y."/>
            <person name="Lam T.W."/>
            <person name="Yiu S.M."/>
            <person name="Liu S."/>
            <person name="Zhang H."/>
            <person name="Li D."/>
            <person name="Huang Y."/>
            <person name="Wang X."/>
            <person name="Yang G."/>
            <person name="Jiang Z."/>
            <person name="Wang J."/>
            <person name="Qin N."/>
            <person name="Li L."/>
            <person name="Li J."/>
            <person name="Bolund L."/>
            <person name="Kristiansen K."/>
            <person name="Wong G.K."/>
            <person name="Olson M."/>
            <person name="Zhang X."/>
            <person name="Li S."/>
            <person name="Yang H."/>
            <person name="Wang J."/>
            <person name="Wang J."/>
        </authorList>
    </citation>
    <scope>NUCLEOTIDE SEQUENCE [LARGE SCALE GENOMIC DNA]</scope>
</reference>
<evidence type="ECO:0000256" key="1">
    <source>
        <dbReference type="ARBA" id="ARBA00004123"/>
    </source>
</evidence>
<dbReference type="GeneID" id="100482850"/>
<keyword evidence="3" id="KW-0539">Nucleus</keyword>
<feature type="compositionally biased region" description="Basic residues" evidence="5">
    <location>
        <begin position="378"/>
        <end position="391"/>
    </location>
</feature>
<dbReference type="KEGG" id="aml:100482850"/>
<accession>G1LZ28</accession>
<feature type="compositionally biased region" description="Basic and acidic residues" evidence="5">
    <location>
        <begin position="392"/>
        <end position="409"/>
    </location>
</feature>
<dbReference type="GeneTree" id="ENSGT00390000006980"/>
<dbReference type="AlphaFoldDB" id="G1LZ28"/>
<evidence type="ECO:0000313" key="8">
    <source>
        <dbReference type="Proteomes" id="UP000008912"/>
    </source>
</evidence>
<dbReference type="InterPro" id="IPR007019">
    <property type="entry name" value="SURF6"/>
</dbReference>
<feature type="compositionally biased region" description="Basic residues" evidence="5">
    <location>
        <begin position="123"/>
        <end position="132"/>
    </location>
</feature>
<feature type="region of interest" description="Disordered" evidence="5">
    <location>
        <begin position="211"/>
        <end position="310"/>
    </location>
</feature>
<feature type="compositionally biased region" description="Basic residues" evidence="5">
    <location>
        <begin position="231"/>
        <end position="249"/>
    </location>
</feature>
<keyword evidence="4" id="KW-0175">Coiled coil</keyword>
<reference evidence="7" key="2">
    <citation type="submission" date="2025-08" db="UniProtKB">
        <authorList>
            <consortium name="Ensembl"/>
        </authorList>
    </citation>
    <scope>IDENTIFICATION</scope>
</reference>
<dbReference type="CTD" id="6838"/>
<evidence type="ECO:0000256" key="4">
    <source>
        <dbReference type="SAM" id="Coils"/>
    </source>
</evidence>
<organism evidence="7 8">
    <name type="scientific">Ailuropoda melanoleuca</name>
    <name type="common">Giant panda</name>
    <dbReference type="NCBI Taxonomy" id="9646"/>
    <lineage>
        <taxon>Eukaryota</taxon>
        <taxon>Metazoa</taxon>
        <taxon>Chordata</taxon>
        <taxon>Craniata</taxon>
        <taxon>Vertebrata</taxon>
        <taxon>Euteleostomi</taxon>
        <taxon>Mammalia</taxon>
        <taxon>Eutheria</taxon>
        <taxon>Laurasiatheria</taxon>
        <taxon>Carnivora</taxon>
        <taxon>Caniformia</taxon>
        <taxon>Ursidae</taxon>
        <taxon>Ailuropoda</taxon>
    </lineage>
</organism>
<evidence type="ECO:0000313" key="7">
    <source>
        <dbReference type="Ensembl" id="ENSAMEP00000012336.2"/>
    </source>
</evidence>
<feature type="region of interest" description="Disordered" evidence="5">
    <location>
        <begin position="100"/>
        <end position="197"/>
    </location>
</feature>
<dbReference type="GO" id="GO:0005730">
    <property type="term" value="C:nucleolus"/>
    <property type="evidence" value="ECO:0007669"/>
    <property type="project" value="TreeGrafter"/>
</dbReference>
<evidence type="ECO:0000256" key="2">
    <source>
        <dbReference type="ARBA" id="ARBA00005904"/>
    </source>
</evidence>
<feature type="compositionally biased region" description="Basic and acidic residues" evidence="5">
    <location>
        <begin position="133"/>
        <end position="142"/>
    </location>
</feature>
<dbReference type="InParanoid" id="G1LZ28"/>
<dbReference type="Proteomes" id="UP000008912">
    <property type="component" value="Unassembled WGS sequence"/>
</dbReference>
<dbReference type="InterPro" id="IPR029190">
    <property type="entry name" value="Rrp14/SURF6_C"/>
</dbReference>
<evidence type="ECO:0000259" key="6">
    <source>
        <dbReference type="Pfam" id="PF04935"/>
    </source>
</evidence>
<evidence type="ECO:0000256" key="5">
    <source>
        <dbReference type="SAM" id="MobiDB-lite"/>
    </source>
</evidence>
<dbReference type="GO" id="GO:0003723">
    <property type="term" value="F:RNA binding"/>
    <property type="evidence" value="ECO:0007669"/>
    <property type="project" value="TreeGrafter"/>
</dbReference>
<dbReference type="eggNOG" id="KOG2885">
    <property type="taxonomic scope" value="Eukaryota"/>
</dbReference>
<feature type="coiled-coil region" evidence="4">
    <location>
        <begin position="319"/>
        <end position="350"/>
    </location>
</feature>
<gene>
    <name evidence="7" type="primary">SURF6</name>
</gene>
<comment type="similarity">
    <text evidence="2">Belongs to the SURF6 family.</text>
</comment>
<dbReference type="STRING" id="9646.ENSAMEP00000012336"/>
<feature type="compositionally biased region" description="Basic residues" evidence="5">
    <location>
        <begin position="297"/>
        <end position="308"/>
    </location>
</feature>
<feature type="domain" description="Ribosomal RNA-processing protein 14/surfeit locus protein 6 C-terminal" evidence="6">
    <location>
        <begin position="227"/>
        <end position="423"/>
    </location>
</feature>
<dbReference type="OrthoDB" id="444809at2759"/>
<reference evidence="7" key="3">
    <citation type="submission" date="2025-09" db="UniProtKB">
        <authorList>
            <consortium name="Ensembl"/>
        </authorList>
    </citation>
    <scope>IDENTIFICATION</scope>
</reference>
<dbReference type="HOGENOM" id="CLU_067122_0_0_1"/>
<dbReference type="GO" id="GO:0042273">
    <property type="term" value="P:ribosomal large subunit biogenesis"/>
    <property type="evidence" value="ECO:0007669"/>
    <property type="project" value="TreeGrafter"/>
</dbReference>
<dbReference type="RefSeq" id="XP_011225143.2">
    <property type="nucleotide sequence ID" value="XM_011226841.3"/>
</dbReference>
<dbReference type="GO" id="GO:0042274">
    <property type="term" value="P:ribosomal small subunit biogenesis"/>
    <property type="evidence" value="ECO:0007669"/>
    <property type="project" value="TreeGrafter"/>
</dbReference>
<dbReference type="Pfam" id="PF04935">
    <property type="entry name" value="SURF6"/>
    <property type="match status" value="1"/>
</dbReference>
<dbReference type="Ensembl" id="ENSAMET00000012865.2">
    <property type="protein sequence ID" value="ENSAMEP00000012336.2"/>
    <property type="gene ID" value="ENSAMEG00000011733.2"/>
</dbReference>
<comment type="subcellular location">
    <subcellularLocation>
        <location evidence="1">Nucleus</location>
    </subcellularLocation>
</comment>
<dbReference type="PANTHER" id="PTHR14369:SF0">
    <property type="entry name" value="SURFEIT LOCUS PROTEIN 6"/>
    <property type="match status" value="1"/>
</dbReference>
<sequence length="444" mass="50890">MEPAQDPQCFAHRPAHRFRRGQAWLIEHRALATRRSAGGACATRRFRRGWRGGSCRVSEGGVVSRSCVCHPRRAAEAAAMASLLAKDAYLQGLARKICCQPSPEPQKRKSASKSQRSEAAGPPKKKRKKAQKKSREQEKAVELKTQAVGEKPPAPSRARKPAVPEEGEAFRSMGSPADGDVEQGQLRSDTRVTEPDSLFALDVVRQRLHEKLQEARGQGHTTELSPAVLEKRRRRKQERDRKKRKRKELRAKEKAAKAAEAAEPSHEASHEPPHEEVPPGLLFNKVEVTEEPAAGKAQRRQEKRRKLKGNLAPLTGRNYRQLLERVQARQARLEELRDRDEGKARELESKMQWTNLLYKAEGVRIRDSEHLLQEALKRKEKRRAQRQRRWEKRTAHVVEKMQQRQDKRRQNLRKKKAARAERRLDKARKKGRILPQDLERAGLA</sequence>